<sequence>MPLQCSICLCTLKEPMCLPCGHIYCKNCLSDHVNVHTNPGMTSTCPDCRATFNLGIPDLTYLPTKYHKYIMSAARRVYIDNAEQSALEKRLEDAERRLESKKMGEEALLTRCEGLQKALFVHRTGEAKVQKILLKAQEKLHSDEVKHRETVAQLVAQIDRMEIDNIKLAMSCDELTAKAEDLEIRVQELQESAAD</sequence>
<organism evidence="6 7">
    <name type="scientific">Hypholoma sublateritium (strain FD-334 SS-4)</name>
    <dbReference type="NCBI Taxonomy" id="945553"/>
    <lineage>
        <taxon>Eukaryota</taxon>
        <taxon>Fungi</taxon>
        <taxon>Dikarya</taxon>
        <taxon>Basidiomycota</taxon>
        <taxon>Agaricomycotina</taxon>
        <taxon>Agaricomycetes</taxon>
        <taxon>Agaricomycetidae</taxon>
        <taxon>Agaricales</taxon>
        <taxon>Agaricineae</taxon>
        <taxon>Strophariaceae</taxon>
        <taxon>Hypholoma</taxon>
    </lineage>
</organism>
<evidence type="ECO:0000313" key="7">
    <source>
        <dbReference type="Proteomes" id="UP000054270"/>
    </source>
</evidence>
<dbReference type="InterPro" id="IPR027370">
    <property type="entry name" value="Znf-RING_euk"/>
</dbReference>
<accession>A0A0D2PVB3</accession>
<evidence type="ECO:0000256" key="4">
    <source>
        <dbReference type="PROSITE-ProRule" id="PRU00175"/>
    </source>
</evidence>
<feature type="domain" description="RING-type" evidence="5">
    <location>
        <begin position="5"/>
        <end position="49"/>
    </location>
</feature>
<keyword evidence="1" id="KW-0479">Metal-binding</keyword>
<dbReference type="AlphaFoldDB" id="A0A0D2PVB3"/>
<name>A0A0D2PVB3_HYPSF</name>
<dbReference type="EMBL" id="KN817542">
    <property type="protein sequence ID" value="KJA23485.1"/>
    <property type="molecule type" value="Genomic_DNA"/>
</dbReference>
<evidence type="ECO:0000256" key="1">
    <source>
        <dbReference type="ARBA" id="ARBA00022723"/>
    </source>
</evidence>
<dbReference type="PROSITE" id="PS50089">
    <property type="entry name" value="ZF_RING_2"/>
    <property type="match status" value="1"/>
</dbReference>
<evidence type="ECO:0000313" key="6">
    <source>
        <dbReference type="EMBL" id="KJA23485.1"/>
    </source>
</evidence>
<keyword evidence="2 4" id="KW-0863">Zinc-finger</keyword>
<dbReference type="InterPro" id="IPR001841">
    <property type="entry name" value="Znf_RING"/>
</dbReference>
<evidence type="ECO:0000259" key="5">
    <source>
        <dbReference type="PROSITE" id="PS50089"/>
    </source>
</evidence>
<dbReference type="OrthoDB" id="6270329at2759"/>
<proteinExistence type="predicted"/>
<evidence type="ECO:0000256" key="3">
    <source>
        <dbReference type="ARBA" id="ARBA00022833"/>
    </source>
</evidence>
<reference evidence="7" key="1">
    <citation type="submission" date="2014-04" db="EMBL/GenBank/DDBJ databases">
        <title>Evolutionary Origins and Diversification of the Mycorrhizal Mutualists.</title>
        <authorList>
            <consortium name="DOE Joint Genome Institute"/>
            <consortium name="Mycorrhizal Genomics Consortium"/>
            <person name="Kohler A."/>
            <person name="Kuo A."/>
            <person name="Nagy L.G."/>
            <person name="Floudas D."/>
            <person name="Copeland A."/>
            <person name="Barry K.W."/>
            <person name="Cichocki N."/>
            <person name="Veneault-Fourrey C."/>
            <person name="LaButti K."/>
            <person name="Lindquist E.A."/>
            <person name="Lipzen A."/>
            <person name="Lundell T."/>
            <person name="Morin E."/>
            <person name="Murat C."/>
            <person name="Riley R."/>
            <person name="Ohm R."/>
            <person name="Sun H."/>
            <person name="Tunlid A."/>
            <person name="Henrissat B."/>
            <person name="Grigoriev I.V."/>
            <person name="Hibbett D.S."/>
            <person name="Martin F."/>
        </authorList>
    </citation>
    <scope>NUCLEOTIDE SEQUENCE [LARGE SCALE GENOMIC DNA]</scope>
    <source>
        <strain evidence="7">FD-334 SS-4</strain>
    </source>
</reference>
<dbReference type="InterPro" id="IPR017907">
    <property type="entry name" value="Znf_RING_CS"/>
</dbReference>
<dbReference type="Pfam" id="PF13445">
    <property type="entry name" value="zf-RING_UBOX"/>
    <property type="match status" value="1"/>
</dbReference>
<dbReference type="PROSITE" id="PS00518">
    <property type="entry name" value="ZF_RING_1"/>
    <property type="match status" value="1"/>
</dbReference>
<dbReference type="SMART" id="SM00184">
    <property type="entry name" value="RING"/>
    <property type="match status" value="1"/>
</dbReference>
<evidence type="ECO:0000256" key="2">
    <source>
        <dbReference type="ARBA" id="ARBA00022771"/>
    </source>
</evidence>
<dbReference type="STRING" id="945553.A0A0D2PVB3"/>
<dbReference type="Proteomes" id="UP000054270">
    <property type="component" value="Unassembled WGS sequence"/>
</dbReference>
<dbReference type="Gene3D" id="3.30.40.10">
    <property type="entry name" value="Zinc/RING finger domain, C3HC4 (zinc finger)"/>
    <property type="match status" value="1"/>
</dbReference>
<gene>
    <name evidence="6" type="ORF">HYPSUDRAFT_215079</name>
</gene>
<keyword evidence="3" id="KW-0862">Zinc</keyword>
<dbReference type="GO" id="GO:0008270">
    <property type="term" value="F:zinc ion binding"/>
    <property type="evidence" value="ECO:0007669"/>
    <property type="project" value="UniProtKB-KW"/>
</dbReference>
<dbReference type="InterPro" id="IPR013083">
    <property type="entry name" value="Znf_RING/FYVE/PHD"/>
</dbReference>
<protein>
    <recommendedName>
        <fullName evidence="5">RING-type domain-containing protein</fullName>
    </recommendedName>
</protein>
<dbReference type="SUPFAM" id="SSF57850">
    <property type="entry name" value="RING/U-box"/>
    <property type="match status" value="1"/>
</dbReference>
<keyword evidence="7" id="KW-1185">Reference proteome</keyword>